<keyword evidence="5 7" id="KW-1133">Transmembrane helix</keyword>
<organism evidence="9 10">
    <name type="scientific">Rubellicoccus peritrichatus</name>
    <dbReference type="NCBI Taxonomy" id="3080537"/>
    <lineage>
        <taxon>Bacteria</taxon>
        <taxon>Pseudomonadati</taxon>
        <taxon>Verrucomicrobiota</taxon>
        <taxon>Opitutia</taxon>
        <taxon>Puniceicoccales</taxon>
        <taxon>Cerasicoccaceae</taxon>
        <taxon>Rubellicoccus</taxon>
    </lineage>
</organism>
<dbReference type="Gene3D" id="1.20.1250.20">
    <property type="entry name" value="MFS general substrate transporter like domains"/>
    <property type="match status" value="2"/>
</dbReference>
<dbReference type="EMBL" id="CP136920">
    <property type="protein sequence ID" value="WOO43087.1"/>
    <property type="molecule type" value="Genomic_DNA"/>
</dbReference>
<comment type="similarity">
    <text evidence="2">Belongs to the major facilitator superfamily.</text>
</comment>
<dbReference type="AlphaFoldDB" id="A0AAQ3LEA7"/>
<evidence type="ECO:0000256" key="4">
    <source>
        <dbReference type="ARBA" id="ARBA00022692"/>
    </source>
</evidence>
<evidence type="ECO:0000256" key="1">
    <source>
        <dbReference type="ARBA" id="ARBA00004127"/>
    </source>
</evidence>
<dbReference type="Proteomes" id="UP001304300">
    <property type="component" value="Chromosome"/>
</dbReference>
<dbReference type="InterPro" id="IPR051788">
    <property type="entry name" value="MFS_Transporter"/>
</dbReference>
<proteinExistence type="inferred from homology"/>
<keyword evidence="3" id="KW-0813">Transport</keyword>
<dbReference type="Pfam" id="PF07690">
    <property type="entry name" value="MFS_1"/>
    <property type="match status" value="1"/>
</dbReference>
<dbReference type="GO" id="GO:0016020">
    <property type="term" value="C:membrane"/>
    <property type="evidence" value="ECO:0007669"/>
    <property type="project" value="TreeGrafter"/>
</dbReference>
<evidence type="ECO:0000256" key="3">
    <source>
        <dbReference type="ARBA" id="ARBA00022448"/>
    </source>
</evidence>
<feature type="transmembrane region" description="Helical" evidence="7">
    <location>
        <begin position="136"/>
        <end position="155"/>
    </location>
</feature>
<feature type="transmembrane region" description="Helical" evidence="7">
    <location>
        <begin position="167"/>
        <end position="186"/>
    </location>
</feature>
<feature type="transmembrane region" description="Helical" evidence="7">
    <location>
        <begin position="214"/>
        <end position="234"/>
    </location>
</feature>
<feature type="transmembrane region" description="Helical" evidence="7">
    <location>
        <begin position="103"/>
        <end position="124"/>
    </location>
</feature>
<evidence type="ECO:0000313" key="9">
    <source>
        <dbReference type="EMBL" id="WOO43087.1"/>
    </source>
</evidence>
<dbReference type="GO" id="GO:0012505">
    <property type="term" value="C:endomembrane system"/>
    <property type="evidence" value="ECO:0007669"/>
    <property type="project" value="UniProtKB-SubCell"/>
</dbReference>
<name>A0AAQ3LEA7_9BACT</name>
<feature type="transmembrane region" description="Helical" evidence="7">
    <location>
        <begin position="12"/>
        <end position="39"/>
    </location>
</feature>
<dbReference type="SUPFAM" id="SSF103473">
    <property type="entry name" value="MFS general substrate transporter"/>
    <property type="match status" value="1"/>
</dbReference>
<feature type="transmembrane region" description="Helical" evidence="7">
    <location>
        <begin position="277"/>
        <end position="295"/>
    </location>
</feature>
<evidence type="ECO:0000256" key="7">
    <source>
        <dbReference type="SAM" id="Phobius"/>
    </source>
</evidence>
<feature type="transmembrane region" description="Helical" evidence="7">
    <location>
        <begin position="79"/>
        <end position="97"/>
    </location>
</feature>
<evidence type="ECO:0000313" key="10">
    <source>
        <dbReference type="Proteomes" id="UP001304300"/>
    </source>
</evidence>
<dbReference type="KEGG" id="puo:RZN69_08275"/>
<dbReference type="GO" id="GO:0022857">
    <property type="term" value="F:transmembrane transporter activity"/>
    <property type="evidence" value="ECO:0007669"/>
    <property type="project" value="InterPro"/>
</dbReference>
<dbReference type="InterPro" id="IPR011701">
    <property type="entry name" value="MFS"/>
</dbReference>
<feature type="transmembrane region" description="Helical" evidence="7">
    <location>
        <begin position="334"/>
        <end position="359"/>
    </location>
</feature>
<evidence type="ECO:0000256" key="6">
    <source>
        <dbReference type="ARBA" id="ARBA00023136"/>
    </source>
</evidence>
<dbReference type="RefSeq" id="WP_317835625.1">
    <property type="nucleotide sequence ID" value="NZ_CP136920.1"/>
</dbReference>
<keyword evidence="6 7" id="KW-0472">Membrane</keyword>
<dbReference type="PANTHER" id="PTHR23514:SF3">
    <property type="entry name" value="BYPASS OF STOP CODON PROTEIN 6"/>
    <property type="match status" value="1"/>
</dbReference>
<feature type="transmembrane region" description="Helical" evidence="7">
    <location>
        <begin position="301"/>
        <end position="322"/>
    </location>
</feature>
<keyword evidence="10" id="KW-1185">Reference proteome</keyword>
<dbReference type="InterPro" id="IPR020846">
    <property type="entry name" value="MFS_dom"/>
</dbReference>
<feature type="transmembrane region" description="Helical" evidence="7">
    <location>
        <begin position="249"/>
        <end position="272"/>
    </location>
</feature>
<comment type="subcellular location">
    <subcellularLocation>
        <location evidence="1">Endomembrane system</location>
        <topology evidence="1">Multi-pass membrane protein</topology>
    </subcellularLocation>
</comment>
<accession>A0AAQ3LEA7</accession>
<keyword evidence="4 7" id="KW-0812">Transmembrane</keyword>
<protein>
    <submittedName>
        <fullName evidence="9">MFS transporter</fullName>
    </submittedName>
</protein>
<feature type="domain" description="Major facilitator superfamily (MFS) profile" evidence="8">
    <location>
        <begin position="13"/>
        <end position="388"/>
    </location>
</feature>
<dbReference type="PANTHER" id="PTHR23514">
    <property type="entry name" value="BYPASS OF STOP CODON PROTEIN 6"/>
    <property type="match status" value="1"/>
</dbReference>
<evidence type="ECO:0000256" key="5">
    <source>
        <dbReference type="ARBA" id="ARBA00022989"/>
    </source>
</evidence>
<sequence length="401" mass="43403">MSKNEGKSSFQLLDSASAVGFLAYSASVTVTPISLVILANELNFSLTAGGALEVARSVPLFAMLLTAAVVAGRWGKVRALAFSCFALAAGMWMYSFAHNYTFVLIALALLGAGGGLLEALINPLTQDLHPKDSGRYLNIINGFWSIGVLLTVLIGGELLTRDVSWRFLVAGLGVLSALAGFFYIVARHQQPEGPRHRASDVLGHKMEILRLKHFWTIVPMMFFGGAVEGAYLFWSASYIQIDFEASPRAAGIGTALFAMGMIIGRFAIGWLLKQESLWRLIVGSVILGFVVSLAVPFTDSLWLLYGLLFLAGLSVASFWPSIQSYAADRLPVETTSLFILLSCAGLPGFAFASWLLGYIGEHAGLTWSFGTVPILFLLLGIFSLVEREMDSHSRQSQKTKA</sequence>
<evidence type="ECO:0000256" key="2">
    <source>
        <dbReference type="ARBA" id="ARBA00008335"/>
    </source>
</evidence>
<gene>
    <name evidence="9" type="ORF">RZN69_08275</name>
</gene>
<dbReference type="InterPro" id="IPR036259">
    <property type="entry name" value="MFS_trans_sf"/>
</dbReference>
<evidence type="ECO:0000259" key="8">
    <source>
        <dbReference type="PROSITE" id="PS50850"/>
    </source>
</evidence>
<reference evidence="9 10" key="1">
    <citation type="submission" date="2023-10" db="EMBL/GenBank/DDBJ databases">
        <title>Rubellicoccus peritrichatus gen. nov., sp. nov., isolated from an algae of coral reef tank.</title>
        <authorList>
            <person name="Luo J."/>
        </authorList>
    </citation>
    <scope>NUCLEOTIDE SEQUENCE [LARGE SCALE GENOMIC DNA]</scope>
    <source>
        <strain evidence="9 10">CR14</strain>
    </source>
</reference>
<feature type="transmembrane region" description="Helical" evidence="7">
    <location>
        <begin position="365"/>
        <end position="385"/>
    </location>
</feature>
<dbReference type="PROSITE" id="PS50850">
    <property type="entry name" value="MFS"/>
    <property type="match status" value="1"/>
</dbReference>
<feature type="transmembrane region" description="Helical" evidence="7">
    <location>
        <begin position="54"/>
        <end position="72"/>
    </location>
</feature>